<accession>A0ABW8WCW8</accession>
<dbReference type="Proteomes" id="UP001628646">
    <property type="component" value="Unassembled WGS sequence"/>
</dbReference>
<comment type="caution">
    <text evidence="1">The sequence shown here is derived from an EMBL/GenBank/DDBJ whole genome shotgun (WGS) entry which is preliminary data.</text>
</comment>
<evidence type="ECO:0000313" key="1">
    <source>
        <dbReference type="EMBL" id="MFL9002780.1"/>
    </source>
</evidence>
<proteinExistence type="predicted"/>
<protein>
    <submittedName>
        <fullName evidence="1">Uncharacterized protein</fullName>
    </submittedName>
</protein>
<reference evidence="1 2" key="1">
    <citation type="submission" date="2024-12" db="EMBL/GenBank/DDBJ databases">
        <title>Pseudomonas species isolated from Lotus nodules promote plant growth.</title>
        <authorList>
            <person name="Yu Y.-H."/>
            <person name="Kurtenbach J."/>
            <person name="Crosbie D."/>
            <person name="Brachmann A."/>
            <person name="Marin M."/>
        </authorList>
    </citation>
    <scope>NUCLEOTIDE SEQUENCE [LARGE SCALE GENOMIC DNA]</scope>
    <source>
        <strain evidence="1 2">PLb11B</strain>
    </source>
</reference>
<gene>
    <name evidence="1" type="ORF">ACJ8NA_29620</name>
</gene>
<organism evidence="1 2">
    <name type="scientific">Pseudomonas azerbaijanorientalis</name>
    <dbReference type="NCBI Taxonomy" id="2842350"/>
    <lineage>
        <taxon>Bacteria</taxon>
        <taxon>Pseudomonadati</taxon>
        <taxon>Pseudomonadota</taxon>
        <taxon>Gammaproteobacteria</taxon>
        <taxon>Pseudomonadales</taxon>
        <taxon>Pseudomonadaceae</taxon>
        <taxon>Pseudomonas</taxon>
    </lineage>
</organism>
<keyword evidence="2" id="KW-1185">Reference proteome</keyword>
<dbReference type="EMBL" id="JBJNUY010000024">
    <property type="protein sequence ID" value="MFL9002780.1"/>
    <property type="molecule type" value="Genomic_DNA"/>
</dbReference>
<name>A0ABW8WCW8_9PSED</name>
<dbReference type="RefSeq" id="WP_407802656.1">
    <property type="nucleotide sequence ID" value="NZ_JBJNUX010000040.1"/>
</dbReference>
<sequence length="50" mass="5472">MLIHTKAFLYEALINVMTSLLLDLLHRVFDLVRSASACQAILAPALCGLT</sequence>
<evidence type="ECO:0000313" key="2">
    <source>
        <dbReference type="Proteomes" id="UP001628646"/>
    </source>
</evidence>